<keyword evidence="2" id="KW-1185">Reference proteome</keyword>
<protein>
    <submittedName>
        <fullName evidence="1">Uncharacterized protein</fullName>
    </submittedName>
</protein>
<gene>
    <name evidence="1" type="ORF">BLNAU_5886</name>
</gene>
<dbReference type="EMBL" id="JARBJD010000032">
    <property type="protein sequence ID" value="KAK2959091.1"/>
    <property type="molecule type" value="Genomic_DNA"/>
</dbReference>
<dbReference type="Proteomes" id="UP001281761">
    <property type="component" value="Unassembled WGS sequence"/>
</dbReference>
<reference evidence="1 2" key="1">
    <citation type="journal article" date="2022" name="bioRxiv">
        <title>Genomics of Preaxostyla Flagellates Illuminates Evolutionary Transitions and the Path Towards Mitochondrial Loss.</title>
        <authorList>
            <person name="Novak L.V.F."/>
            <person name="Treitli S.C."/>
            <person name="Pyrih J."/>
            <person name="Halakuc P."/>
            <person name="Pipaliya S.V."/>
            <person name="Vacek V."/>
            <person name="Brzon O."/>
            <person name="Soukal P."/>
            <person name="Eme L."/>
            <person name="Dacks J.B."/>
            <person name="Karnkowska A."/>
            <person name="Elias M."/>
            <person name="Hampl V."/>
        </authorList>
    </citation>
    <scope>NUCLEOTIDE SEQUENCE [LARGE SCALE GENOMIC DNA]</scope>
    <source>
        <strain evidence="1">NAU3</strain>
        <tissue evidence="1">Gut</tissue>
    </source>
</reference>
<evidence type="ECO:0000313" key="1">
    <source>
        <dbReference type="EMBL" id="KAK2959091.1"/>
    </source>
</evidence>
<sequence>MLVDKISPYPQVVTTKAKQTNFLEALLRQICGECKTLRPTMLNDLLLLVTESDWALSTILDMEYIKPLEEYCEQTQPCDVPVALPKLLTLIGVLLTSWKASEGELDRICRSSIPSFFLKSTISTLPKNMINEIANCLLLWTSTLRSSSVFLAHHKTQFLAFIDHRENSESSFPHLTILARLCISPQLEVSKMTLKALTKRSKVDSETCTFLRTLKVPSGSTESSSELVPFAERLYSTLSELVSEMKSLFSESSPSDGTISALSTTLPDESPLLSGSSLLDVLCEGLFLLDSLLIKPEAIFEDILIGSHFVPLLKSTIIACLDLLERQKSESNCPPSDQTDTLIKILDWSWKCASDYIYNCHGLFNPIVESAFSDVPQLCSLLERTCCHSSPTHFSHLRMIINIDFCFPRLLPRMLEENLVERVINTSKTKTVQTSNGDFHLYLIWAINNLLWDPITITVNIIEWKRITKLQFDRVLKPAKQYLQFILQREELIPKAVSRNKDLSTRINSLLTRTLALERNLLENGEIVETGREECEVGWLVEKTNESDLGERLKRIRKDDVKMKMNAKSRWKKRVERLRESGHEDAVEGWLTQRDTTTRSEIVEYLESVGKESGMSVRL</sequence>
<organism evidence="1 2">
    <name type="scientific">Blattamonas nauphoetae</name>
    <dbReference type="NCBI Taxonomy" id="2049346"/>
    <lineage>
        <taxon>Eukaryota</taxon>
        <taxon>Metamonada</taxon>
        <taxon>Preaxostyla</taxon>
        <taxon>Oxymonadida</taxon>
        <taxon>Blattamonas</taxon>
    </lineage>
</organism>
<name>A0ABQ9Y5T2_9EUKA</name>
<comment type="caution">
    <text evidence="1">The sequence shown here is derived from an EMBL/GenBank/DDBJ whole genome shotgun (WGS) entry which is preliminary data.</text>
</comment>
<accession>A0ABQ9Y5T2</accession>
<evidence type="ECO:0000313" key="2">
    <source>
        <dbReference type="Proteomes" id="UP001281761"/>
    </source>
</evidence>
<proteinExistence type="predicted"/>